<reference evidence="1" key="1">
    <citation type="submission" date="2015-08" db="EMBL/GenBank/DDBJ databases">
        <authorList>
            <person name="Babu N.S."/>
            <person name="Beckwith C.J."/>
            <person name="Beseler K.G."/>
            <person name="Brison A."/>
            <person name="Carone J.V."/>
            <person name="Caskin T.P."/>
            <person name="Diamond M."/>
            <person name="Durham M.E."/>
            <person name="Foxe J.M."/>
            <person name="Go M."/>
            <person name="Henderson B.A."/>
            <person name="Jones I.B."/>
            <person name="McGettigan J.A."/>
            <person name="Micheletti S.J."/>
            <person name="Nasrallah M.E."/>
            <person name="Ortiz D."/>
            <person name="Piller C.R."/>
            <person name="Privatt S.R."/>
            <person name="Schneider S.L."/>
            <person name="Sharp S."/>
            <person name="Smith T.C."/>
            <person name="Stanton J.D."/>
            <person name="Ullery H.E."/>
            <person name="Wilson R.J."/>
            <person name="Serrano M.G."/>
            <person name="Buck G."/>
            <person name="Lee V."/>
            <person name="Wang Y."/>
            <person name="Carvalho R."/>
            <person name="Voegtly L."/>
            <person name="Shi R."/>
            <person name="Duckworth R."/>
            <person name="Johnson A."/>
            <person name="Loviza R."/>
            <person name="Walstead R."/>
            <person name="Shah Z."/>
            <person name="Kiflezghi M."/>
            <person name="Wade K."/>
            <person name="Ball S.L."/>
            <person name="Bradley K.W."/>
            <person name="Asai D.J."/>
            <person name="Bowman C.A."/>
            <person name="Russell D.A."/>
            <person name="Pope W.H."/>
            <person name="Jacobs-Sera D."/>
            <person name="Hendrix R.W."/>
            <person name="Hatfull G.F."/>
        </authorList>
    </citation>
    <scope>NUCLEOTIDE SEQUENCE</scope>
</reference>
<dbReference type="EMBL" id="CZKA01000011">
    <property type="protein sequence ID" value="CUR54553.1"/>
    <property type="molecule type" value="Genomic_DNA"/>
</dbReference>
<gene>
    <name evidence="1" type="ORF">NOCA2190010</name>
</gene>
<organism evidence="1">
    <name type="scientific">metagenome</name>
    <dbReference type="NCBI Taxonomy" id="256318"/>
    <lineage>
        <taxon>unclassified sequences</taxon>
        <taxon>metagenomes</taxon>
    </lineage>
</organism>
<evidence type="ECO:0000313" key="1">
    <source>
        <dbReference type="EMBL" id="CUR54553.1"/>
    </source>
</evidence>
<name>A0A2P2BXU3_9ZZZZ</name>
<accession>A0A2P2BXU3</accession>
<protein>
    <submittedName>
        <fullName evidence="1">Uncharacterized protein</fullName>
    </submittedName>
</protein>
<dbReference type="AlphaFoldDB" id="A0A2P2BXU3"/>
<sequence>MAELRIAAGRVSGFLLVRPRVSLQRGRRVRRGGRLDGGAPEAKPSCRTFWVATGRLLRLHLPRNIVSGVAVARAPDRN</sequence>
<proteinExistence type="predicted"/>